<organism evidence="7 8">
    <name type="scientific">Dromaius novaehollandiae</name>
    <name type="common">Emu</name>
    <dbReference type="NCBI Taxonomy" id="8790"/>
    <lineage>
        <taxon>Eukaryota</taxon>
        <taxon>Metazoa</taxon>
        <taxon>Chordata</taxon>
        <taxon>Craniata</taxon>
        <taxon>Vertebrata</taxon>
        <taxon>Euteleostomi</taxon>
        <taxon>Archelosauria</taxon>
        <taxon>Archosauria</taxon>
        <taxon>Dinosauria</taxon>
        <taxon>Saurischia</taxon>
        <taxon>Theropoda</taxon>
        <taxon>Coelurosauria</taxon>
        <taxon>Aves</taxon>
        <taxon>Palaeognathae</taxon>
        <taxon>Casuariiformes</taxon>
        <taxon>Dromaiidae</taxon>
        <taxon>Dromaius</taxon>
    </lineage>
</organism>
<evidence type="ECO:0000256" key="3">
    <source>
        <dbReference type="ARBA" id="ARBA00022490"/>
    </source>
</evidence>
<dbReference type="EMBL" id="VWZH01000045">
    <property type="protein sequence ID" value="NXG30401.1"/>
    <property type="molecule type" value="Genomic_DNA"/>
</dbReference>
<comment type="caution">
    <text evidence="7">The sequence shown here is derived from an EMBL/GenBank/DDBJ whole genome shotgun (WGS) entry which is preliminary data.</text>
</comment>
<proteinExistence type="predicted"/>
<accession>A0A7K9AQM5</accession>
<evidence type="ECO:0000256" key="2">
    <source>
        <dbReference type="ARBA" id="ARBA00004496"/>
    </source>
</evidence>
<dbReference type="InterPro" id="IPR019191">
    <property type="entry name" value="Essential_protein_Yae1_N"/>
</dbReference>
<keyword evidence="3" id="KW-0963">Cytoplasm</keyword>
<feature type="non-terminal residue" evidence="7">
    <location>
        <position position="225"/>
    </location>
</feature>
<sequence length="225" mass="25164">VAAVMSWVKVAVSQSSEDIFDEDADEIYIAQKEWNSTMKKRSKEGYRDGIEAGKELALQEGFNQGYRQGAELMVTCGQFRGTLNALLSWCHLNGHDSSLSKINHLLDVVGKHEEDVLKYLNSLQEQPHLGDILDFVQDMDLSDTAPAGTDCDATKAGKYEHTGSSGKTCCRNKGKDDSLQSERSKAKFGTNPERLETLAWVKEQTMWLIEQLGLSLDMLHHIQQL</sequence>
<feature type="domain" description="Essential protein Yae1 N-terminal" evidence="6">
    <location>
        <begin position="45"/>
        <end position="83"/>
    </location>
</feature>
<reference evidence="7 8" key="1">
    <citation type="submission" date="2019-09" db="EMBL/GenBank/DDBJ databases">
        <title>Bird 10,000 Genomes (B10K) Project - Family phase.</title>
        <authorList>
            <person name="Zhang G."/>
        </authorList>
    </citation>
    <scope>NUCLEOTIDE SEQUENCE [LARGE SCALE GENOMIC DNA]</scope>
    <source>
        <strain evidence="7">B10K-LSUMZ-23963</strain>
        <tissue evidence="7">Muscle</tissue>
    </source>
</reference>
<dbReference type="Proteomes" id="UP000543287">
    <property type="component" value="Unassembled WGS sequence"/>
</dbReference>
<dbReference type="AlphaFoldDB" id="A0A7K9AQM5"/>
<evidence type="ECO:0000313" key="7">
    <source>
        <dbReference type="EMBL" id="NXG30401.1"/>
    </source>
</evidence>
<dbReference type="Pfam" id="PF09811">
    <property type="entry name" value="Yae1_N"/>
    <property type="match status" value="1"/>
</dbReference>
<feature type="compositionally biased region" description="Basic and acidic residues" evidence="5">
    <location>
        <begin position="173"/>
        <end position="185"/>
    </location>
</feature>
<dbReference type="PANTHER" id="PTHR18829">
    <property type="entry name" value="PROTEIN YAE1 HOMOLOG"/>
    <property type="match status" value="1"/>
</dbReference>
<feature type="non-terminal residue" evidence="7">
    <location>
        <position position="1"/>
    </location>
</feature>
<evidence type="ECO:0000256" key="4">
    <source>
        <dbReference type="ARBA" id="ARBA00023242"/>
    </source>
</evidence>
<gene>
    <name evidence="7" type="primary">Yae1d1</name>
    <name evidence="7" type="ORF">DRONOV_R12258</name>
</gene>
<name>A0A7K9AQM5_DRONO</name>
<evidence type="ECO:0000256" key="5">
    <source>
        <dbReference type="SAM" id="MobiDB-lite"/>
    </source>
</evidence>
<dbReference type="InterPro" id="IPR038881">
    <property type="entry name" value="Yae1-like"/>
</dbReference>
<evidence type="ECO:0000259" key="6">
    <source>
        <dbReference type="Pfam" id="PF09811"/>
    </source>
</evidence>
<feature type="region of interest" description="Disordered" evidence="5">
    <location>
        <begin position="155"/>
        <end position="186"/>
    </location>
</feature>
<comment type="subcellular location">
    <subcellularLocation>
        <location evidence="2">Cytoplasm</location>
    </subcellularLocation>
    <subcellularLocation>
        <location evidence="1">Nucleus</location>
    </subcellularLocation>
</comment>
<evidence type="ECO:0000313" key="8">
    <source>
        <dbReference type="Proteomes" id="UP000543287"/>
    </source>
</evidence>
<dbReference type="GO" id="GO:0005634">
    <property type="term" value="C:nucleus"/>
    <property type="evidence" value="ECO:0007669"/>
    <property type="project" value="UniProtKB-SubCell"/>
</dbReference>
<keyword evidence="4" id="KW-0539">Nucleus</keyword>
<evidence type="ECO:0000256" key="1">
    <source>
        <dbReference type="ARBA" id="ARBA00004123"/>
    </source>
</evidence>
<dbReference type="GO" id="GO:0005737">
    <property type="term" value="C:cytoplasm"/>
    <property type="evidence" value="ECO:0007669"/>
    <property type="project" value="UniProtKB-SubCell"/>
</dbReference>
<dbReference type="PANTHER" id="PTHR18829:SF0">
    <property type="entry name" value="PROTEIN YAE1 HOMOLOG"/>
    <property type="match status" value="1"/>
</dbReference>
<protein>
    <submittedName>
        <fullName evidence="7">YAED1 protein</fullName>
    </submittedName>
</protein>